<feature type="transmembrane region" description="Helical" evidence="6">
    <location>
        <begin position="21"/>
        <end position="45"/>
    </location>
</feature>
<evidence type="ECO:0000256" key="4">
    <source>
        <dbReference type="ARBA" id="ARBA00022989"/>
    </source>
</evidence>
<evidence type="ECO:0008006" key="8">
    <source>
        <dbReference type="Google" id="ProtNLM"/>
    </source>
</evidence>
<evidence type="ECO:0000256" key="3">
    <source>
        <dbReference type="ARBA" id="ARBA00022692"/>
    </source>
</evidence>
<reference evidence="7" key="1">
    <citation type="journal article" date="2014" name="Front. Microbiol.">
        <title>High frequency of phylogenetically diverse reductive dehalogenase-homologous genes in deep subseafloor sedimentary metagenomes.</title>
        <authorList>
            <person name="Kawai M."/>
            <person name="Futagami T."/>
            <person name="Toyoda A."/>
            <person name="Takaki Y."/>
            <person name="Nishi S."/>
            <person name="Hori S."/>
            <person name="Arai W."/>
            <person name="Tsubouchi T."/>
            <person name="Morono Y."/>
            <person name="Uchiyama I."/>
            <person name="Ito T."/>
            <person name="Fujiyama A."/>
            <person name="Inagaki F."/>
            <person name="Takami H."/>
        </authorList>
    </citation>
    <scope>NUCLEOTIDE SEQUENCE</scope>
    <source>
        <strain evidence="7">Expedition CK06-06</strain>
    </source>
</reference>
<evidence type="ECO:0000313" key="7">
    <source>
        <dbReference type="EMBL" id="GAH50559.1"/>
    </source>
</evidence>
<protein>
    <recommendedName>
        <fullName evidence="8">Polysaccharide biosynthesis protein C-terminal domain-containing protein</fullName>
    </recommendedName>
</protein>
<sequence>MGGIFNRLIGNELIRRVVKNSGYLFSATGAAAALSMLQSILVARLLGVTDFGILATIMLFTSVVNKFASFRMSELVVKYVGQYSVEGDETRAADHGCQEDDISPH</sequence>
<evidence type="ECO:0000256" key="5">
    <source>
        <dbReference type="ARBA" id="ARBA00023136"/>
    </source>
</evidence>
<accession>X1H9P4</accession>
<dbReference type="InterPro" id="IPR002797">
    <property type="entry name" value="Polysacc_synth"/>
</dbReference>
<keyword evidence="3 6" id="KW-0812">Transmembrane</keyword>
<evidence type="ECO:0000256" key="6">
    <source>
        <dbReference type="SAM" id="Phobius"/>
    </source>
</evidence>
<dbReference type="EMBL" id="BARU01021895">
    <property type="protein sequence ID" value="GAH50559.1"/>
    <property type="molecule type" value="Genomic_DNA"/>
</dbReference>
<dbReference type="Pfam" id="PF01943">
    <property type="entry name" value="Polysacc_synt"/>
    <property type="match status" value="1"/>
</dbReference>
<dbReference type="InterPro" id="IPR050833">
    <property type="entry name" value="Poly_Biosynth_Transport"/>
</dbReference>
<keyword evidence="2" id="KW-1003">Cell membrane</keyword>
<gene>
    <name evidence="7" type="ORF">S03H2_35760</name>
</gene>
<feature type="transmembrane region" description="Helical" evidence="6">
    <location>
        <begin position="51"/>
        <end position="68"/>
    </location>
</feature>
<dbReference type="GO" id="GO:0005886">
    <property type="term" value="C:plasma membrane"/>
    <property type="evidence" value="ECO:0007669"/>
    <property type="project" value="UniProtKB-SubCell"/>
</dbReference>
<dbReference type="PANTHER" id="PTHR30250:SF11">
    <property type="entry name" value="O-ANTIGEN TRANSPORTER-RELATED"/>
    <property type="match status" value="1"/>
</dbReference>
<dbReference type="AlphaFoldDB" id="X1H9P4"/>
<evidence type="ECO:0000256" key="2">
    <source>
        <dbReference type="ARBA" id="ARBA00022475"/>
    </source>
</evidence>
<name>X1H9P4_9ZZZZ</name>
<comment type="subcellular location">
    <subcellularLocation>
        <location evidence="1">Cell membrane</location>
        <topology evidence="1">Multi-pass membrane protein</topology>
    </subcellularLocation>
</comment>
<evidence type="ECO:0000256" key="1">
    <source>
        <dbReference type="ARBA" id="ARBA00004651"/>
    </source>
</evidence>
<keyword evidence="5 6" id="KW-0472">Membrane</keyword>
<proteinExistence type="predicted"/>
<organism evidence="7">
    <name type="scientific">marine sediment metagenome</name>
    <dbReference type="NCBI Taxonomy" id="412755"/>
    <lineage>
        <taxon>unclassified sequences</taxon>
        <taxon>metagenomes</taxon>
        <taxon>ecological metagenomes</taxon>
    </lineage>
</organism>
<comment type="caution">
    <text evidence="7">The sequence shown here is derived from an EMBL/GenBank/DDBJ whole genome shotgun (WGS) entry which is preliminary data.</text>
</comment>
<keyword evidence="4 6" id="KW-1133">Transmembrane helix</keyword>
<dbReference type="PANTHER" id="PTHR30250">
    <property type="entry name" value="PST FAMILY PREDICTED COLANIC ACID TRANSPORTER"/>
    <property type="match status" value="1"/>
</dbReference>